<dbReference type="InterPro" id="IPR018490">
    <property type="entry name" value="cNMP-bd_dom_sf"/>
</dbReference>
<reference evidence="2" key="1">
    <citation type="journal article" date="2015" name="Nature">
        <title>Complex archaea that bridge the gap between prokaryotes and eukaryotes.</title>
        <authorList>
            <person name="Spang A."/>
            <person name="Saw J.H."/>
            <person name="Jorgensen S.L."/>
            <person name="Zaremba-Niedzwiedzka K."/>
            <person name="Martijn J."/>
            <person name="Lind A.E."/>
            <person name="van Eijk R."/>
            <person name="Schleper C."/>
            <person name="Guy L."/>
            <person name="Ettema T.J."/>
        </authorList>
    </citation>
    <scope>NUCLEOTIDE SEQUENCE</scope>
</reference>
<dbReference type="PANTHER" id="PTHR11635:SF152">
    <property type="entry name" value="CAMP-DEPENDENT PROTEIN KINASE TYPE I REGULATORY SUBUNIT-RELATED"/>
    <property type="match status" value="1"/>
</dbReference>
<dbReference type="EMBL" id="LAZR01030267">
    <property type="protein sequence ID" value="KKL57139.1"/>
    <property type="molecule type" value="Genomic_DNA"/>
</dbReference>
<feature type="non-terminal residue" evidence="2">
    <location>
        <position position="78"/>
    </location>
</feature>
<evidence type="ECO:0000259" key="1">
    <source>
        <dbReference type="PROSITE" id="PS50042"/>
    </source>
</evidence>
<dbReference type="GO" id="GO:0030552">
    <property type="term" value="F:cAMP binding"/>
    <property type="evidence" value="ECO:0007669"/>
    <property type="project" value="TreeGrafter"/>
</dbReference>
<accession>A0A0F9D6B8</accession>
<dbReference type="Gene3D" id="2.60.120.10">
    <property type="entry name" value="Jelly Rolls"/>
    <property type="match status" value="1"/>
</dbReference>
<proteinExistence type="predicted"/>
<gene>
    <name evidence="2" type="ORF">LCGC14_2238390</name>
</gene>
<dbReference type="CDD" id="cd00038">
    <property type="entry name" value="CAP_ED"/>
    <property type="match status" value="1"/>
</dbReference>
<protein>
    <recommendedName>
        <fullName evidence="1">Cyclic nucleotide-binding domain-containing protein</fullName>
    </recommendedName>
</protein>
<dbReference type="PROSITE" id="PS50042">
    <property type="entry name" value="CNMP_BINDING_3"/>
    <property type="match status" value="1"/>
</dbReference>
<organism evidence="2">
    <name type="scientific">marine sediment metagenome</name>
    <dbReference type="NCBI Taxonomy" id="412755"/>
    <lineage>
        <taxon>unclassified sequences</taxon>
        <taxon>metagenomes</taxon>
        <taxon>ecological metagenomes</taxon>
    </lineage>
</organism>
<dbReference type="InterPro" id="IPR050503">
    <property type="entry name" value="cAMP-dep_PK_reg_su-like"/>
</dbReference>
<name>A0A0F9D6B8_9ZZZZ</name>
<evidence type="ECO:0000313" key="2">
    <source>
        <dbReference type="EMBL" id="KKL57139.1"/>
    </source>
</evidence>
<dbReference type="PANTHER" id="PTHR11635">
    <property type="entry name" value="CAMP-DEPENDENT PROTEIN KINASE REGULATORY CHAIN"/>
    <property type="match status" value="1"/>
</dbReference>
<comment type="caution">
    <text evidence="2">The sequence shown here is derived from an EMBL/GenBank/DDBJ whole genome shotgun (WGS) entry which is preliminary data.</text>
</comment>
<sequence>MDSIWSFIFKSKEQQEEETLTVLRRLPIFKDLSRREVASVERILHRRNYAPGEDIFTQGVPGAGMYIILSGEVSIIIE</sequence>
<dbReference type="InterPro" id="IPR014710">
    <property type="entry name" value="RmlC-like_jellyroll"/>
</dbReference>
<dbReference type="AlphaFoldDB" id="A0A0F9D6B8"/>
<dbReference type="GO" id="GO:0034236">
    <property type="term" value="F:protein kinase A catalytic subunit binding"/>
    <property type="evidence" value="ECO:0007669"/>
    <property type="project" value="TreeGrafter"/>
</dbReference>
<dbReference type="GO" id="GO:0005829">
    <property type="term" value="C:cytosol"/>
    <property type="evidence" value="ECO:0007669"/>
    <property type="project" value="TreeGrafter"/>
</dbReference>
<feature type="domain" description="Cyclic nucleotide-binding" evidence="1">
    <location>
        <begin position="28"/>
        <end position="78"/>
    </location>
</feature>
<dbReference type="GO" id="GO:0005952">
    <property type="term" value="C:cAMP-dependent protein kinase complex"/>
    <property type="evidence" value="ECO:0007669"/>
    <property type="project" value="InterPro"/>
</dbReference>
<dbReference type="GO" id="GO:0004862">
    <property type="term" value="F:cAMP-dependent protein kinase inhibitor activity"/>
    <property type="evidence" value="ECO:0007669"/>
    <property type="project" value="TreeGrafter"/>
</dbReference>
<dbReference type="InterPro" id="IPR000595">
    <property type="entry name" value="cNMP-bd_dom"/>
</dbReference>
<dbReference type="SUPFAM" id="SSF51206">
    <property type="entry name" value="cAMP-binding domain-like"/>
    <property type="match status" value="1"/>
</dbReference>